<sequence length="435" mass="48462">MEMLQEYRYKLAQFWRSSIVFRSLSLLTIFAISALLIVLPARSQPVVLTFLMNAPEVPNLRPLIAEFEKQNPGIKLNMIEGPNASNLIEDLNTSAFLLGSAPYDLVNMDVTWVAKFAAAGWLRDLTNEIPQEQLNEFLPGDIEASRYQGKLYRVPWRTDAALLFYRKDLLDQAGLQPPETFDQLIKASQQIQGKNGAQWGYVYQGRQYEGVAAMFIEVLEGNGGFWVNPQTNEVGLDRPEAIQALNFLRTTVDKGVTPAGVSTYQEEEARLLFQSGNTVFMRNWPYAWALLNKEDSPVRGKVAVKPVIHAPGKLSVSCLGGWGWGIASTTQHPVEARKALDFFTGTHVQKTTSLSSGYLPSRKALYKDPEILAKYDFFPVALKALENPGIRPPIAQYAQASDILQRYLSSAISGRISPEEAMKSAARETRALLGV</sequence>
<evidence type="ECO:0000256" key="2">
    <source>
        <dbReference type="ARBA" id="ARBA00022448"/>
    </source>
</evidence>
<dbReference type="Pfam" id="PF01547">
    <property type="entry name" value="SBP_bac_1"/>
    <property type="match status" value="1"/>
</dbReference>
<name>A0A1Z4JJE1_LEPBY</name>
<comment type="similarity">
    <text evidence="1">Belongs to the bacterial solute-binding protein 1 family.</text>
</comment>
<evidence type="ECO:0000256" key="1">
    <source>
        <dbReference type="ARBA" id="ARBA00008520"/>
    </source>
</evidence>
<dbReference type="PANTHER" id="PTHR43649">
    <property type="entry name" value="ARABINOSE-BINDING PROTEIN-RELATED"/>
    <property type="match status" value="1"/>
</dbReference>
<keyword evidence="5" id="KW-1185">Reference proteome</keyword>
<gene>
    <name evidence="4" type="ORF">NIES2135_37120</name>
</gene>
<dbReference type="Proteomes" id="UP000217895">
    <property type="component" value="Chromosome"/>
</dbReference>
<dbReference type="PANTHER" id="PTHR43649:SF34">
    <property type="entry name" value="ABC TRANSPORTER PERIPLASMIC-BINDING PROTEIN YCJN-RELATED"/>
    <property type="match status" value="1"/>
</dbReference>
<keyword evidence="3" id="KW-0732">Signal</keyword>
<organism evidence="4 5">
    <name type="scientific">Leptolyngbya boryana NIES-2135</name>
    <dbReference type="NCBI Taxonomy" id="1973484"/>
    <lineage>
        <taxon>Bacteria</taxon>
        <taxon>Bacillati</taxon>
        <taxon>Cyanobacteriota</taxon>
        <taxon>Cyanophyceae</taxon>
        <taxon>Leptolyngbyales</taxon>
        <taxon>Leptolyngbyaceae</taxon>
        <taxon>Leptolyngbya group</taxon>
        <taxon>Leptolyngbya</taxon>
    </lineage>
</organism>
<dbReference type="EMBL" id="AP018203">
    <property type="protein sequence ID" value="BAY56850.1"/>
    <property type="molecule type" value="Genomic_DNA"/>
</dbReference>
<keyword evidence="2" id="KW-0813">Transport</keyword>
<evidence type="ECO:0000313" key="4">
    <source>
        <dbReference type="EMBL" id="BAY56850.1"/>
    </source>
</evidence>
<dbReference type="InterPro" id="IPR006059">
    <property type="entry name" value="SBP"/>
</dbReference>
<evidence type="ECO:0000313" key="5">
    <source>
        <dbReference type="Proteomes" id="UP000217895"/>
    </source>
</evidence>
<dbReference type="AlphaFoldDB" id="A0A1Z4JJE1"/>
<dbReference type="InterPro" id="IPR050490">
    <property type="entry name" value="Bact_solute-bd_prot1"/>
</dbReference>
<dbReference type="SUPFAM" id="SSF53850">
    <property type="entry name" value="Periplasmic binding protein-like II"/>
    <property type="match status" value="1"/>
</dbReference>
<protein>
    <submittedName>
        <fullName evidence="4">Family 1 extracellular solute-binding protein</fullName>
    </submittedName>
</protein>
<proteinExistence type="inferred from homology"/>
<reference evidence="4 5" key="1">
    <citation type="submission" date="2017-06" db="EMBL/GenBank/DDBJ databases">
        <title>Genome sequencing of cyanobaciteial culture collection at National Institute for Environmental Studies (NIES).</title>
        <authorList>
            <person name="Hirose Y."/>
            <person name="Shimura Y."/>
            <person name="Fujisawa T."/>
            <person name="Nakamura Y."/>
            <person name="Kawachi M."/>
        </authorList>
    </citation>
    <scope>NUCLEOTIDE SEQUENCE [LARGE SCALE GENOMIC DNA]</scope>
    <source>
        <strain evidence="4 5">NIES-2135</strain>
    </source>
</reference>
<dbReference type="CDD" id="cd14750">
    <property type="entry name" value="PBP2_TMBP"/>
    <property type="match status" value="1"/>
</dbReference>
<dbReference type="Gene3D" id="3.40.190.10">
    <property type="entry name" value="Periplasmic binding protein-like II"/>
    <property type="match status" value="2"/>
</dbReference>
<evidence type="ECO:0000256" key="3">
    <source>
        <dbReference type="ARBA" id="ARBA00022729"/>
    </source>
</evidence>
<accession>A0A1Z4JJE1</accession>